<gene>
    <name evidence="2" type="ORF">P167DRAFT_270036</name>
</gene>
<name>A0A3N4KLH3_9PEZI</name>
<evidence type="ECO:0000313" key="3">
    <source>
        <dbReference type="Proteomes" id="UP000277580"/>
    </source>
</evidence>
<dbReference type="Proteomes" id="UP000277580">
    <property type="component" value="Unassembled WGS sequence"/>
</dbReference>
<keyword evidence="1" id="KW-1133">Transmembrane helix</keyword>
<dbReference type="EMBL" id="ML119144">
    <property type="protein sequence ID" value="RPB10258.1"/>
    <property type="molecule type" value="Genomic_DNA"/>
</dbReference>
<keyword evidence="1" id="KW-0472">Membrane</keyword>
<accession>A0A3N4KLH3</accession>
<dbReference type="InParanoid" id="A0A3N4KLH3"/>
<keyword evidence="1" id="KW-0812">Transmembrane</keyword>
<proteinExistence type="predicted"/>
<keyword evidence="3" id="KW-1185">Reference proteome</keyword>
<evidence type="ECO:0000313" key="2">
    <source>
        <dbReference type="EMBL" id="RPB10258.1"/>
    </source>
</evidence>
<protein>
    <submittedName>
        <fullName evidence="2">Uncharacterized protein</fullName>
    </submittedName>
</protein>
<sequence>MAPNIYLELKVNRIANTNLYRLSKDAAPPMRSKIIYSGVIYIASNNGWLVLLYVRTCRAGRLAGVSRRYVYGTLLLRSTWLGFMSGKIRFLARLSRRWRISFGKL</sequence>
<feature type="transmembrane region" description="Helical" evidence="1">
    <location>
        <begin position="34"/>
        <end position="54"/>
    </location>
</feature>
<evidence type="ECO:0000256" key="1">
    <source>
        <dbReference type="SAM" id="Phobius"/>
    </source>
</evidence>
<reference evidence="2 3" key="1">
    <citation type="journal article" date="2018" name="Nat. Ecol. Evol.">
        <title>Pezizomycetes genomes reveal the molecular basis of ectomycorrhizal truffle lifestyle.</title>
        <authorList>
            <person name="Murat C."/>
            <person name="Payen T."/>
            <person name="Noel B."/>
            <person name="Kuo A."/>
            <person name="Morin E."/>
            <person name="Chen J."/>
            <person name="Kohler A."/>
            <person name="Krizsan K."/>
            <person name="Balestrini R."/>
            <person name="Da Silva C."/>
            <person name="Montanini B."/>
            <person name="Hainaut M."/>
            <person name="Levati E."/>
            <person name="Barry K.W."/>
            <person name="Belfiori B."/>
            <person name="Cichocki N."/>
            <person name="Clum A."/>
            <person name="Dockter R.B."/>
            <person name="Fauchery L."/>
            <person name="Guy J."/>
            <person name="Iotti M."/>
            <person name="Le Tacon F."/>
            <person name="Lindquist E.A."/>
            <person name="Lipzen A."/>
            <person name="Malagnac F."/>
            <person name="Mello A."/>
            <person name="Molinier V."/>
            <person name="Miyauchi S."/>
            <person name="Poulain J."/>
            <person name="Riccioni C."/>
            <person name="Rubini A."/>
            <person name="Sitrit Y."/>
            <person name="Splivallo R."/>
            <person name="Traeger S."/>
            <person name="Wang M."/>
            <person name="Zifcakova L."/>
            <person name="Wipf D."/>
            <person name="Zambonelli A."/>
            <person name="Paolocci F."/>
            <person name="Nowrousian M."/>
            <person name="Ottonello S."/>
            <person name="Baldrian P."/>
            <person name="Spatafora J.W."/>
            <person name="Henrissat B."/>
            <person name="Nagy L.G."/>
            <person name="Aury J.M."/>
            <person name="Wincker P."/>
            <person name="Grigoriev I.V."/>
            <person name="Bonfante P."/>
            <person name="Martin F.M."/>
        </authorList>
    </citation>
    <scope>NUCLEOTIDE SEQUENCE [LARGE SCALE GENOMIC DNA]</scope>
    <source>
        <strain evidence="2 3">CCBAS932</strain>
    </source>
</reference>
<dbReference type="AlphaFoldDB" id="A0A3N4KLH3"/>
<organism evidence="2 3">
    <name type="scientific">Morchella conica CCBAS932</name>
    <dbReference type="NCBI Taxonomy" id="1392247"/>
    <lineage>
        <taxon>Eukaryota</taxon>
        <taxon>Fungi</taxon>
        <taxon>Dikarya</taxon>
        <taxon>Ascomycota</taxon>
        <taxon>Pezizomycotina</taxon>
        <taxon>Pezizomycetes</taxon>
        <taxon>Pezizales</taxon>
        <taxon>Morchellaceae</taxon>
        <taxon>Morchella</taxon>
    </lineage>
</organism>